<protein>
    <recommendedName>
        <fullName evidence="3">CYTH domain-containing protein</fullName>
    </recommendedName>
</protein>
<evidence type="ECO:0000259" key="3">
    <source>
        <dbReference type="Pfam" id="PF01928"/>
    </source>
</evidence>
<keyword evidence="2" id="KW-0560">Oxidoreductase</keyword>
<comment type="caution">
    <text evidence="4">The sequence shown here is derived from an EMBL/GenBank/DDBJ whole genome shotgun (WGS) entry which is preliminary data.</text>
</comment>
<dbReference type="PANTHER" id="PTHR11091">
    <property type="entry name" value="OXIDOREDUCTASE-RELATED"/>
    <property type="match status" value="1"/>
</dbReference>
<evidence type="ECO:0000256" key="2">
    <source>
        <dbReference type="ARBA" id="ARBA00023002"/>
    </source>
</evidence>
<dbReference type="GO" id="GO:0016491">
    <property type="term" value="F:oxidoreductase activity"/>
    <property type="evidence" value="ECO:0007669"/>
    <property type="project" value="UniProtKB-KW"/>
</dbReference>
<organism evidence="4 5">
    <name type="scientific">Candidatus Buchananbacteria bacterium CG10_big_fil_rev_8_21_14_0_10_42_9</name>
    <dbReference type="NCBI Taxonomy" id="1974526"/>
    <lineage>
        <taxon>Bacteria</taxon>
        <taxon>Candidatus Buchananiibacteriota</taxon>
    </lineage>
</organism>
<evidence type="ECO:0000313" key="5">
    <source>
        <dbReference type="Proteomes" id="UP000230935"/>
    </source>
</evidence>
<feature type="domain" description="CYTH" evidence="3">
    <location>
        <begin position="75"/>
        <end position="189"/>
    </location>
</feature>
<dbReference type="Pfam" id="PF01928">
    <property type="entry name" value="CYTH"/>
    <property type="match status" value="1"/>
</dbReference>
<evidence type="ECO:0000313" key="4">
    <source>
        <dbReference type="EMBL" id="PIS04897.1"/>
    </source>
</evidence>
<dbReference type="AlphaFoldDB" id="A0A2H0W0R5"/>
<reference evidence="5" key="1">
    <citation type="submission" date="2017-09" db="EMBL/GenBank/DDBJ databases">
        <title>Depth-based differentiation of microbial function through sediment-hosted aquifers and enrichment of novel symbionts in the deep terrestrial subsurface.</title>
        <authorList>
            <person name="Probst A.J."/>
            <person name="Ladd B."/>
            <person name="Jarett J.K."/>
            <person name="Geller-Mcgrath D.E."/>
            <person name="Sieber C.M.K."/>
            <person name="Emerson J.B."/>
            <person name="Anantharaman K."/>
            <person name="Thomas B.C."/>
            <person name="Malmstrom R."/>
            <person name="Stieglmeier M."/>
            <person name="Klingl A."/>
            <person name="Woyke T."/>
            <person name="Ryan C.M."/>
            <person name="Banfield J.F."/>
        </authorList>
    </citation>
    <scope>NUCLEOTIDE SEQUENCE [LARGE SCALE GENOMIC DNA]</scope>
</reference>
<evidence type="ECO:0000256" key="1">
    <source>
        <dbReference type="ARBA" id="ARBA00006056"/>
    </source>
</evidence>
<dbReference type="EMBL" id="PEZZ01000032">
    <property type="protein sequence ID" value="PIS04897.1"/>
    <property type="molecule type" value="Genomic_DNA"/>
</dbReference>
<dbReference type="InterPro" id="IPR043143">
    <property type="entry name" value="Mal/L-sulf/L-lact_DH-like_NADP"/>
</dbReference>
<sequence>MQNHIELEAKILDIDTGAVVERLQKNGARKILDAITIIETYDVYGTHIPKKRGRSELHQRYSRIITEVEKFTQSKNSLLSQGAYLRLRQEGKRSELILKYGTGKKDVRIKSEREISISVRSKKEWKSVQAMLVERGLRKVFYQEKHRISYVYDKANLRFDIDTWPGVPTYIEIEGASNEAVKKGARMIGYRASDLRSFKAKEVFKKYSISPIFLTFKKNSVQITHNKLLTVMHSALSKRGIVKKDADWIVNHYYEAELMGKKTHGVRKFCWDMQFYDQRISKPKVIKDSYAVAIIDGNREIGPLAARFCIHLVTKKANQFGIAVIGLRNFQRYGVLATWTKTIAEKGLVGIVTNSTEPFVVPPNGKKIPVLGTNPLSIGFPTATNPIVMDISTTKEPMSLVWYERTRGGVLPKNTFFDSKGMYTTDPWLARWVDVWGGLKGFNFSCMLQLFSGPLLGAQTEHAWENPYEVGAVFIAINPDFLQSRSTVEKSTTDFIRFLKKNNVILPGDHGRAVYTLNKKKKRIILSEQVWGWLNLL</sequence>
<dbReference type="InterPro" id="IPR033469">
    <property type="entry name" value="CYTH-like_dom_sf"/>
</dbReference>
<gene>
    <name evidence="4" type="ORF">COT81_03955</name>
</gene>
<dbReference type="InterPro" id="IPR036111">
    <property type="entry name" value="Mal/L-sulfo/L-lacto_DH-like_sf"/>
</dbReference>
<dbReference type="Gene3D" id="1.10.1530.10">
    <property type="match status" value="1"/>
</dbReference>
<accession>A0A2H0W0R5</accession>
<dbReference type="PANTHER" id="PTHR11091:SF0">
    <property type="entry name" value="MALATE DEHYDROGENASE"/>
    <property type="match status" value="1"/>
</dbReference>
<dbReference type="SUPFAM" id="SSF55154">
    <property type="entry name" value="CYTH-like phosphatases"/>
    <property type="match status" value="1"/>
</dbReference>
<dbReference type="InterPro" id="IPR003767">
    <property type="entry name" value="Malate/L-lactate_DH-like"/>
</dbReference>
<dbReference type="SUPFAM" id="SSF89733">
    <property type="entry name" value="L-sulfolactate dehydrogenase-like"/>
    <property type="match status" value="1"/>
</dbReference>
<dbReference type="InterPro" id="IPR023577">
    <property type="entry name" value="CYTH_domain"/>
</dbReference>
<dbReference type="Pfam" id="PF02615">
    <property type="entry name" value="Ldh_2"/>
    <property type="match status" value="1"/>
</dbReference>
<dbReference type="Proteomes" id="UP000230935">
    <property type="component" value="Unassembled WGS sequence"/>
</dbReference>
<name>A0A2H0W0R5_9BACT</name>
<dbReference type="Gene3D" id="3.30.1370.60">
    <property type="entry name" value="Hypothetical oxidoreductase yiak, domain 2"/>
    <property type="match status" value="1"/>
</dbReference>
<dbReference type="Gene3D" id="2.40.320.10">
    <property type="entry name" value="Hypothetical Protein Pfu-838710-001"/>
    <property type="match status" value="1"/>
</dbReference>
<dbReference type="InterPro" id="IPR043144">
    <property type="entry name" value="Mal/L-sulf/L-lact_DH-like_ah"/>
</dbReference>
<proteinExistence type="inferred from homology"/>
<comment type="similarity">
    <text evidence="1">Belongs to the LDH2/MDH2 oxidoreductase family.</text>
</comment>